<gene>
    <name evidence="7" type="ORF">ASPZODRAFT_149999</name>
</gene>
<dbReference type="GO" id="GO:0008482">
    <property type="term" value="F:sulfite oxidase activity"/>
    <property type="evidence" value="ECO:0007669"/>
    <property type="project" value="TreeGrafter"/>
</dbReference>
<feature type="domain" description="Moybdenum cofactor oxidoreductase dimerisation" evidence="6">
    <location>
        <begin position="250"/>
        <end position="370"/>
    </location>
</feature>
<proteinExistence type="predicted"/>
<protein>
    <recommendedName>
        <fullName evidence="9">Sulfite oxidase</fullName>
    </recommendedName>
</protein>
<dbReference type="GO" id="GO:0020037">
    <property type="term" value="F:heme binding"/>
    <property type="evidence" value="ECO:0007669"/>
    <property type="project" value="TreeGrafter"/>
</dbReference>
<feature type="domain" description="Oxidoreductase molybdopterin-binding" evidence="5">
    <location>
        <begin position="38"/>
        <end position="223"/>
    </location>
</feature>
<sequence length="372" mass="41668">MLTEQTETVENPLNREPPVKELIESFLTPPSISYDRNHGPIPHLSSSTHTLHVNGQVKHPLSLSMHALSTEFAQHEVTCALECAGNRRHTMRTLLKEVQGIDWGDGAVMNCSWRGPRLRDILLRAVIQHGGGRRRSERKDLHVAFSCYQERCQEDDWFGGSIPLSRCMREDADIILALKMNDDPLPIEHGYPLRIILPGIAGARWVKWLDAITVQPHESTNFYQQHDYKILPPEAVDTFSAEKFWARVPAMAEMPINSVVALPEGEVVVSSLIEVKGYAVPQGDSGPVTGVQVSMDEGKTWIEARLDESQARSKWCWVLWTAQIPVSPSHKGHRVILSRATDAGGNTQPDHSQWNLRGVAYNGYGRSKVTLI</sequence>
<dbReference type="GO" id="GO:0006790">
    <property type="term" value="P:sulfur compound metabolic process"/>
    <property type="evidence" value="ECO:0007669"/>
    <property type="project" value="TreeGrafter"/>
</dbReference>
<evidence type="ECO:0000256" key="4">
    <source>
        <dbReference type="ARBA" id="ARBA00023002"/>
    </source>
</evidence>
<dbReference type="Gene3D" id="3.90.420.10">
    <property type="entry name" value="Oxidoreductase, molybdopterin-binding domain"/>
    <property type="match status" value="1"/>
</dbReference>
<evidence type="ECO:0000256" key="2">
    <source>
        <dbReference type="ARBA" id="ARBA00022505"/>
    </source>
</evidence>
<dbReference type="InterPro" id="IPR000572">
    <property type="entry name" value="OxRdtase_Mopterin-bd_dom"/>
</dbReference>
<evidence type="ECO:0000256" key="3">
    <source>
        <dbReference type="ARBA" id="ARBA00022723"/>
    </source>
</evidence>
<organism evidence="7 8">
    <name type="scientific">Penicilliopsis zonata CBS 506.65</name>
    <dbReference type="NCBI Taxonomy" id="1073090"/>
    <lineage>
        <taxon>Eukaryota</taxon>
        <taxon>Fungi</taxon>
        <taxon>Dikarya</taxon>
        <taxon>Ascomycota</taxon>
        <taxon>Pezizomycotina</taxon>
        <taxon>Eurotiomycetes</taxon>
        <taxon>Eurotiomycetidae</taxon>
        <taxon>Eurotiales</taxon>
        <taxon>Aspergillaceae</taxon>
        <taxon>Penicilliopsis</taxon>
    </lineage>
</organism>
<dbReference type="EMBL" id="KV878338">
    <property type="protein sequence ID" value="OJJ49042.1"/>
    <property type="molecule type" value="Genomic_DNA"/>
</dbReference>
<dbReference type="OrthoDB" id="432685at2759"/>
<dbReference type="InterPro" id="IPR008335">
    <property type="entry name" value="Mopterin_OxRdtase_euk"/>
</dbReference>
<evidence type="ECO:0008006" key="9">
    <source>
        <dbReference type="Google" id="ProtNLM"/>
    </source>
</evidence>
<dbReference type="GO" id="GO:0005739">
    <property type="term" value="C:mitochondrion"/>
    <property type="evidence" value="ECO:0007669"/>
    <property type="project" value="TreeGrafter"/>
</dbReference>
<dbReference type="GeneID" id="34612021"/>
<dbReference type="GO" id="GO:0043546">
    <property type="term" value="F:molybdopterin cofactor binding"/>
    <property type="evidence" value="ECO:0007669"/>
    <property type="project" value="TreeGrafter"/>
</dbReference>
<accession>A0A1L9SP63</accession>
<dbReference type="Proteomes" id="UP000184188">
    <property type="component" value="Unassembled WGS sequence"/>
</dbReference>
<reference evidence="8" key="1">
    <citation type="journal article" date="2017" name="Genome Biol.">
        <title>Comparative genomics reveals high biological diversity and specific adaptations in the industrially and medically important fungal genus Aspergillus.</title>
        <authorList>
            <person name="de Vries R.P."/>
            <person name="Riley R."/>
            <person name="Wiebenga A."/>
            <person name="Aguilar-Osorio G."/>
            <person name="Amillis S."/>
            <person name="Uchima C.A."/>
            <person name="Anderluh G."/>
            <person name="Asadollahi M."/>
            <person name="Askin M."/>
            <person name="Barry K."/>
            <person name="Battaglia E."/>
            <person name="Bayram O."/>
            <person name="Benocci T."/>
            <person name="Braus-Stromeyer S.A."/>
            <person name="Caldana C."/>
            <person name="Canovas D."/>
            <person name="Cerqueira G.C."/>
            <person name="Chen F."/>
            <person name="Chen W."/>
            <person name="Choi C."/>
            <person name="Clum A."/>
            <person name="Dos Santos R.A."/>
            <person name="Damasio A.R."/>
            <person name="Diallinas G."/>
            <person name="Emri T."/>
            <person name="Fekete E."/>
            <person name="Flipphi M."/>
            <person name="Freyberg S."/>
            <person name="Gallo A."/>
            <person name="Gournas C."/>
            <person name="Habgood R."/>
            <person name="Hainaut M."/>
            <person name="Harispe M.L."/>
            <person name="Henrissat B."/>
            <person name="Hilden K.S."/>
            <person name="Hope R."/>
            <person name="Hossain A."/>
            <person name="Karabika E."/>
            <person name="Karaffa L."/>
            <person name="Karanyi Z."/>
            <person name="Krasevec N."/>
            <person name="Kuo A."/>
            <person name="Kusch H."/>
            <person name="LaButti K."/>
            <person name="Lagendijk E.L."/>
            <person name="Lapidus A."/>
            <person name="Levasseur A."/>
            <person name="Lindquist E."/>
            <person name="Lipzen A."/>
            <person name="Logrieco A.F."/>
            <person name="MacCabe A."/>
            <person name="Maekelae M.R."/>
            <person name="Malavazi I."/>
            <person name="Melin P."/>
            <person name="Meyer V."/>
            <person name="Mielnichuk N."/>
            <person name="Miskei M."/>
            <person name="Molnar A.P."/>
            <person name="Mule G."/>
            <person name="Ngan C.Y."/>
            <person name="Orejas M."/>
            <person name="Orosz E."/>
            <person name="Ouedraogo J.P."/>
            <person name="Overkamp K.M."/>
            <person name="Park H.-S."/>
            <person name="Perrone G."/>
            <person name="Piumi F."/>
            <person name="Punt P.J."/>
            <person name="Ram A.F."/>
            <person name="Ramon A."/>
            <person name="Rauscher S."/>
            <person name="Record E."/>
            <person name="Riano-Pachon D.M."/>
            <person name="Robert V."/>
            <person name="Roehrig J."/>
            <person name="Ruller R."/>
            <person name="Salamov A."/>
            <person name="Salih N.S."/>
            <person name="Samson R.A."/>
            <person name="Sandor E."/>
            <person name="Sanguinetti M."/>
            <person name="Schuetze T."/>
            <person name="Sepcic K."/>
            <person name="Shelest E."/>
            <person name="Sherlock G."/>
            <person name="Sophianopoulou V."/>
            <person name="Squina F.M."/>
            <person name="Sun H."/>
            <person name="Susca A."/>
            <person name="Todd R.B."/>
            <person name="Tsang A."/>
            <person name="Unkles S.E."/>
            <person name="van de Wiele N."/>
            <person name="van Rossen-Uffink D."/>
            <person name="Oliveira J.V."/>
            <person name="Vesth T.C."/>
            <person name="Visser J."/>
            <person name="Yu J.-H."/>
            <person name="Zhou M."/>
            <person name="Andersen M.R."/>
            <person name="Archer D.B."/>
            <person name="Baker S.E."/>
            <person name="Benoit I."/>
            <person name="Brakhage A.A."/>
            <person name="Braus G.H."/>
            <person name="Fischer R."/>
            <person name="Frisvad J.C."/>
            <person name="Goldman G.H."/>
            <person name="Houbraken J."/>
            <person name="Oakley B."/>
            <person name="Pocsi I."/>
            <person name="Scazzocchio C."/>
            <person name="Seiboth B."/>
            <person name="vanKuyk P.A."/>
            <person name="Wortman J."/>
            <person name="Dyer P.S."/>
            <person name="Grigoriev I.V."/>
        </authorList>
    </citation>
    <scope>NUCLEOTIDE SEQUENCE [LARGE SCALE GENOMIC DNA]</scope>
    <source>
        <strain evidence="8">CBS 506.65</strain>
    </source>
</reference>
<keyword evidence="8" id="KW-1185">Reference proteome</keyword>
<evidence type="ECO:0000259" key="6">
    <source>
        <dbReference type="Pfam" id="PF03404"/>
    </source>
</evidence>
<evidence type="ECO:0000313" key="8">
    <source>
        <dbReference type="Proteomes" id="UP000184188"/>
    </source>
</evidence>
<dbReference type="VEuPathDB" id="FungiDB:ASPZODRAFT_149999"/>
<dbReference type="Pfam" id="PF00174">
    <property type="entry name" value="Oxidored_molyb"/>
    <property type="match status" value="1"/>
</dbReference>
<evidence type="ECO:0000313" key="7">
    <source>
        <dbReference type="EMBL" id="OJJ49042.1"/>
    </source>
</evidence>
<dbReference type="InterPro" id="IPR036374">
    <property type="entry name" value="OxRdtase_Mopterin-bd_sf"/>
</dbReference>
<dbReference type="SUPFAM" id="SSF56524">
    <property type="entry name" value="Oxidoreductase molybdopterin-binding domain"/>
    <property type="match status" value="1"/>
</dbReference>
<dbReference type="InterPro" id="IPR005066">
    <property type="entry name" value="MoCF_OxRdtse_dimer"/>
</dbReference>
<dbReference type="AlphaFoldDB" id="A0A1L9SP63"/>
<dbReference type="SUPFAM" id="SSF81296">
    <property type="entry name" value="E set domains"/>
    <property type="match status" value="1"/>
</dbReference>
<dbReference type="PANTHER" id="PTHR19372">
    <property type="entry name" value="SULFITE REDUCTASE"/>
    <property type="match status" value="1"/>
</dbReference>
<keyword evidence="3" id="KW-0479">Metal-binding</keyword>
<evidence type="ECO:0000256" key="1">
    <source>
        <dbReference type="ARBA" id="ARBA00001924"/>
    </source>
</evidence>
<dbReference type="PANTHER" id="PTHR19372:SF7">
    <property type="entry name" value="SULFITE OXIDASE, MITOCHONDRIAL"/>
    <property type="match status" value="1"/>
</dbReference>
<dbReference type="FunFam" id="3.90.420.10:FF:000002">
    <property type="entry name" value="sulfite oxidase, mitochondrial"/>
    <property type="match status" value="1"/>
</dbReference>
<dbReference type="InterPro" id="IPR014756">
    <property type="entry name" value="Ig_E-set"/>
</dbReference>
<dbReference type="PRINTS" id="PR00407">
    <property type="entry name" value="EUMOPTERIN"/>
</dbReference>
<name>A0A1L9SP63_9EURO</name>
<dbReference type="Gene3D" id="2.60.40.650">
    <property type="match status" value="1"/>
</dbReference>
<comment type="cofactor">
    <cofactor evidence="1">
        <name>Mo-molybdopterin</name>
        <dbReference type="ChEBI" id="CHEBI:71302"/>
    </cofactor>
</comment>
<evidence type="ECO:0000259" key="5">
    <source>
        <dbReference type="Pfam" id="PF00174"/>
    </source>
</evidence>
<dbReference type="GO" id="GO:0030151">
    <property type="term" value="F:molybdenum ion binding"/>
    <property type="evidence" value="ECO:0007669"/>
    <property type="project" value="InterPro"/>
</dbReference>
<dbReference type="Pfam" id="PF03404">
    <property type="entry name" value="Mo-co_dimer"/>
    <property type="match status" value="1"/>
</dbReference>
<keyword evidence="2" id="KW-0500">Molybdenum</keyword>
<keyword evidence="4" id="KW-0560">Oxidoreductase</keyword>
<dbReference type="RefSeq" id="XP_022583552.1">
    <property type="nucleotide sequence ID" value="XM_022725556.1"/>
</dbReference>
<dbReference type="STRING" id="1073090.A0A1L9SP63"/>